<keyword evidence="1" id="KW-0472">Membrane</keyword>
<sequence length="125" mass="15522">MIFIWATKTVFRVYYWFLILWLSFKWCWKFNLGDEVIYQGKRWRLNQGVCDPSWNLVRGDQKTNSFEKADHVHRSKFRKVWTPRNILRSFCSGYRFYMGYWYGIWVNSGIKPWMRACNIWAKRRK</sequence>
<proteinExistence type="predicted"/>
<accession>A0A0F9MSP7</accession>
<comment type="caution">
    <text evidence="2">The sequence shown here is derived from an EMBL/GenBank/DDBJ whole genome shotgun (WGS) entry which is preliminary data.</text>
</comment>
<evidence type="ECO:0000256" key="1">
    <source>
        <dbReference type="SAM" id="Phobius"/>
    </source>
</evidence>
<protein>
    <submittedName>
        <fullName evidence="2">Uncharacterized protein</fullName>
    </submittedName>
</protein>
<dbReference type="EMBL" id="LAZR01008296">
    <property type="protein sequence ID" value="KKM79720.1"/>
    <property type="molecule type" value="Genomic_DNA"/>
</dbReference>
<gene>
    <name evidence="2" type="ORF">LCGC14_1347070</name>
</gene>
<keyword evidence="1" id="KW-0812">Transmembrane</keyword>
<organism evidence="2">
    <name type="scientific">marine sediment metagenome</name>
    <dbReference type="NCBI Taxonomy" id="412755"/>
    <lineage>
        <taxon>unclassified sequences</taxon>
        <taxon>metagenomes</taxon>
        <taxon>ecological metagenomes</taxon>
    </lineage>
</organism>
<feature type="transmembrane region" description="Helical" evidence="1">
    <location>
        <begin position="13"/>
        <end position="32"/>
    </location>
</feature>
<evidence type="ECO:0000313" key="2">
    <source>
        <dbReference type="EMBL" id="KKM79720.1"/>
    </source>
</evidence>
<name>A0A0F9MSP7_9ZZZZ</name>
<dbReference type="AlphaFoldDB" id="A0A0F9MSP7"/>
<keyword evidence="1" id="KW-1133">Transmembrane helix</keyword>
<reference evidence="2" key="1">
    <citation type="journal article" date="2015" name="Nature">
        <title>Complex archaea that bridge the gap between prokaryotes and eukaryotes.</title>
        <authorList>
            <person name="Spang A."/>
            <person name="Saw J.H."/>
            <person name="Jorgensen S.L."/>
            <person name="Zaremba-Niedzwiedzka K."/>
            <person name="Martijn J."/>
            <person name="Lind A.E."/>
            <person name="van Eijk R."/>
            <person name="Schleper C."/>
            <person name="Guy L."/>
            <person name="Ettema T.J."/>
        </authorList>
    </citation>
    <scope>NUCLEOTIDE SEQUENCE</scope>
</reference>